<sequence length="281" mass="31925">MKTIQAIKHLSIRAYLAEQGLHPTKDNPRYGLYLSPLREEHMPSFKVDYERNLWYDFGLGEGGSIIDLVMRLKRCDFAHAVRLLRNRERVPIAAPRSLSPLSTVPALRILSDTPLRHSALLDYLRRRGIVPEVACTYCREIRYTINGRKYFAIGFPNDAGGWELRSECFKGSASPKQITTIDNCTDTVIAFEGFMDFLSCLSTKHPDQLRIDVIVLNSVVNLPKALPFLARHSTIHAFFDNDNAGRKATAELIRLCPRSEVVDQSCFYSGHKDVNDYLIAH</sequence>
<dbReference type="PANTHER" id="PTHR30313:SF2">
    <property type="entry name" value="DNA PRIMASE"/>
    <property type="match status" value="1"/>
</dbReference>
<protein>
    <submittedName>
        <fullName evidence="5">Mobilizable transposon, excision protein</fullName>
    </submittedName>
</protein>
<evidence type="ECO:0000256" key="3">
    <source>
        <dbReference type="ARBA" id="ARBA00022833"/>
    </source>
</evidence>
<proteinExistence type="predicted"/>
<feature type="non-terminal residue" evidence="5">
    <location>
        <position position="281"/>
    </location>
</feature>
<dbReference type="InterPro" id="IPR036977">
    <property type="entry name" value="DNA_primase_Znf_CHC2"/>
</dbReference>
<name>K1SAP5_9ZZZZ</name>
<gene>
    <name evidence="5" type="ORF">LEA_16868</name>
</gene>
<dbReference type="Pfam" id="PF01807">
    <property type="entry name" value="Zn_ribbon_DnaG"/>
    <property type="match status" value="1"/>
</dbReference>
<dbReference type="InterPro" id="IPR002694">
    <property type="entry name" value="Znf_CHC2"/>
</dbReference>
<dbReference type="GO" id="GO:0003899">
    <property type="term" value="F:DNA-directed RNA polymerase activity"/>
    <property type="evidence" value="ECO:0007669"/>
    <property type="project" value="InterPro"/>
</dbReference>
<evidence type="ECO:0000259" key="4">
    <source>
        <dbReference type="SMART" id="SM00400"/>
    </source>
</evidence>
<accession>K1SAP5</accession>
<dbReference type="AlphaFoldDB" id="K1SAP5"/>
<dbReference type="SUPFAM" id="SSF57783">
    <property type="entry name" value="Zinc beta-ribbon"/>
    <property type="match status" value="1"/>
</dbReference>
<dbReference type="InterPro" id="IPR050219">
    <property type="entry name" value="DnaG_primase"/>
</dbReference>
<keyword evidence="2" id="KW-0863">Zinc-finger</keyword>
<dbReference type="InterPro" id="IPR034154">
    <property type="entry name" value="TOPRIM_DnaG/twinkle"/>
</dbReference>
<dbReference type="Gene3D" id="3.40.1360.10">
    <property type="match status" value="1"/>
</dbReference>
<keyword evidence="1" id="KW-0479">Metal-binding</keyword>
<dbReference type="GO" id="GO:0005737">
    <property type="term" value="C:cytoplasm"/>
    <property type="evidence" value="ECO:0007669"/>
    <property type="project" value="TreeGrafter"/>
</dbReference>
<evidence type="ECO:0000256" key="1">
    <source>
        <dbReference type="ARBA" id="ARBA00022723"/>
    </source>
</evidence>
<dbReference type="GO" id="GO:0003677">
    <property type="term" value="F:DNA binding"/>
    <property type="evidence" value="ECO:0007669"/>
    <property type="project" value="InterPro"/>
</dbReference>
<dbReference type="CDD" id="cd01029">
    <property type="entry name" value="TOPRIM_primases"/>
    <property type="match status" value="1"/>
</dbReference>
<dbReference type="GO" id="GO:0006269">
    <property type="term" value="P:DNA replication, synthesis of primer"/>
    <property type="evidence" value="ECO:0007669"/>
    <property type="project" value="TreeGrafter"/>
</dbReference>
<feature type="domain" description="Zinc finger CHC2-type" evidence="4">
    <location>
        <begin position="39"/>
        <end position="85"/>
    </location>
</feature>
<evidence type="ECO:0000256" key="2">
    <source>
        <dbReference type="ARBA" id="ARBA00022771"/>
    </source>
</evidence>
<reference evidence="5" key="1">
    <citation type="journal article" date="2013" name="Environ. Microbiol.">
        <title>Microbiota from the distal guts of lean and obese adolescents exhibit partial functional redundancy besides clear differences in community structure.</title>
        <authorList>
            <person name="Ferrer M."/>
            <person name="Ruiz A."/>
            <person name="Lanza F."/>
            <person name="Haange S.B."/>
            <person name="Oberbach A."/>
            <person name="Till H."/>
            <person name="Bargiela R."/>
            <person name="Campoy C."/>
            <person name="Segura M.T."/>
            <person name="Richter M."/>
            <person name="von Bergen M."/>
            <person name="Seifert J."/>
            <person name="Suarez A."/>
        </authorList>
    </citation>
    <scope>NUCLEOTIDE SEQUENCE</scope>
</reference>
<dbReference type="PANTHER" id="PTHR30313">
    <property type="entry name" value="DNA PRIMASE"/>
    <property type="match status" value="1"/>
</dbReference>
<comment type="caution">
    <text evidence="5">The sequence shown here is derived from an EMBL/GenBank/DDBJ whole genome shotgun (WGS) entry which is preliminary data.</text>
</comment>
<evidence type="ECO:0000313" key="5">
    <source>
        <dbReference type="EMBL" id="EKC52484.1"/>
    </source>
</evidence>
<dbReference type="SUPFAM" id="SSF56731">
    <property type="entry name" value="DNA primase core"/>
    <property type="match status" value="1"/>
</dbReference>
<dbReference type="Pfam" id="PF13155">
    <property type="entry name" value="Toprim_2"/>
    <property type="match status" value="1"/>
</dbReference>
<organism evidence="5">
    <name type="scientific">human gut metagenome</name>
    <dbReference type="NCBI Taxonomy" id="408170"/>
    <lineage>
        <taxon>unclassified sequences</taxon>
        <taxon>metagenomes</taxon>
        <taxon>organismal metagenomes</taxon>
    </lineage>
</organism>
<dbReference type="Gene3D" id="3.90.580.10">
    <property type="entry name" value="Zinc finger, CHC2-type domain"/>
    <property type="match status" value="1"/>
</dbReference>
<dbReference type="EMBL" id="AJWY01011535">
    <property type="protein sequence ID" value="EKC52484.1"/>
    <property type="molecule type" value="Genomic_DNA"/>
</dbReference>
<dbReference type="SMART" id="SM00400">
    <property type="entry name" value="ZnF_CHCC"/>
    <property type="match status" value="1"/>
</dbReference>
<keyword evidence="3" id="KW-0862">Zinc</keyword>
<dbReference type="GO" id="GO:0008270">
    <property type="term" value="F:zinc ion binding"/>
    <property type="evidence" value="ECO:0007669"/>
    <property type="project" value="UniProtKB-KW"/>
</dbReference>